<name>A0A0M2NEE4_9FIRM</name>
<dbReference type="EMBL" id="LAYJ01000134">
    <property type="protein sequence ID" value="KKI49341.1"/>
    <property type="molecule type" value="Genomic_DNA"/>
</dbReference>
<keyword evidence="2" id="KW-1185">Reference proteome</keyword>
<gene>
    <name evidence="1" type="ORF">CHK_3193</name>
</gene>
<dbReference type="Proteomes" id="UP000034076">
    <property type="component" value="Unassembled WGS sequence"/>
</dbReference>
<organism evidence="1 2">
    <name type="scientific">Christensenella hongkongensis</name>
    <dbReference type="NCBI Taxonomy" id="270498"/>
    <lineage>
        <taxon>Bacteria</taxon>
        <taxon>Bacillati</taxon>
        <taxon>Bacillota</taxon>
        <taxon>Clostridia</taxon>
        <taxon>Christensenellales</taxon>
        <taxon>Christensenellaceae</taxon>
        <taxon>Christensenella</taxon>
    </lineage>
</organism>
<evidence type="ECO:0000313" key="1">
    <source>
        <dbReference type="EMBL" id="KKI49341.1"/>
    </source>
</evidence>
<accession>A0A0M2NEE4</accession>
<sequence length="40" mass="4503">MLKYTQSIAFHDGLVCAPAKKQKENEENVITGTVVLREIK</sequence>
<proteinExistence type="predicted"/>
<evidence type="ECO:0000313" key="2">
    <source>
        <dbReference type="Proteomes" id="UP000034076"/>
    </source>
</evidence>
<dbReference type="STRING" id="270498.CHK_3193"/>
<dbReference type="AlphaFoldDB" id="A0A0M2NEE4"/>
<reference evidence="1 2" key="1">
    <citation type="submission" date="2015-04" db="EMBL/GenBank/DDBJ databases">
        <title>Draft genome sequence of bacteremic isolate Catabacter hongkongensis type strain HKU16T.</title>
        <authorList>
            <person name="Lau S.K."/>
            <person name="Teng J.L."/>
            <person name="Huang Y."/>
            <person name="Curreem S.O."/>
            <person name="Tsui S.K."/>
            <person name="Woo P.C."/>
        </authorList>
    </citation>
    <scope>NUCLEOTIDE SEQUENCE [LARGE SCALE GENOMIC DNA]</scope>
    <source>
        <strain evidence="1 2">HKU16</strain>
    </source>
</reference>
<comment type="caution">
    <text evidence="1">The sequence shown here is derived from an EMBL/GenBank/DDBJ whole genome shotgun (WGS) entry which is preliminary data.</text>
</comment>
<protein>
    <submittedName>
        <fullName evidence="1">Uncharacterized protein</fullName>
    </submittedName>
</protein>